<dbReference type="GO" id="GO:0005829">
    <property type="term" value="C:cytosol"/>
    <property type="evidence" value="ECO:0007669"/>
    <property type="project" value="TreeGrafter"/>
</dbReference>
<dbReference type="Pfam" id="PF13184">
    <property type="entry name" value="KH_NusA_1st"/>
    <property type="match status" value="1"/>
</dbReference>
<protein>
    <recommendedName>
        <fullName evidence="7">Transcription termination/antitermination protein NusA</fullName>
    </recommendedName>
</protein>
<dbReference type="PROSITE" id="PS50084">
    <property type="entry name" value="KH_TYPE_1"/>
    <property type="match status" value="1"/>
</dbReference>
<evidence type="ECO:0000256" key="1">
    <source>
        <dbReference type="ARBA" id="ARBA00022472"/>
    </source>
</evidence>
<feature type="domain" description="S1 motif" evidence="9">
    <location>
        <begin position="116"/>
        <end position="180"/>
    </location>
</feature>
<dbReference type="NCBIfam" id="TIGR01953">
    <property type="entry name" value="NusA"/>
    <property type="match status" value="1"/>
</dbReference>
<evidence type="ECO:0000256" key="5">
    <source>
        <dbReference type="ARBA" id="ARBA00023015"/>
    </source>
</evidence>
<dbReference type="SUPFAM" id="SSF50249">
    <property type="entry name" value="Nucleic acid-binding proteins"/>
    <property type="match status" value="1"/>
</dbReference>
<dbReference type="Proteomes" id="UP000011863">
    <property type="component" value="Chromosome"/>
</dbReference>
<dbReference type="InterPro" id="IPR015946">
    <property type="entry name" value="KH_dom-like_a/b"/>
</dbReference>
<dbReference type="GO" id="GO:0003700">
    <property type="term" value="F:DNA-binding transcription factor activity"/>
    <property type="evidence" value="ECO:0007669"/>
    <property type="project" value="InterPro"/>
</dbReference>
<evidence type="ECO:0000256" key="3">
    <source>
        <dbReference type="ARBA" id="ARBA00022814"/>
    </source>
</evidence>
<dbReference type="GO" id="GO:0006353">
    <property type="term" value="P:DNA-templated transcription termination"/>
    <property type="evidence" value="ECO:0007669"/>
    <property type="project" value="UniProtKB-UniRule"/>
</dbReference>
<dbReference type="InterPro" id="IPR036555">
    <property type="entry name" value="NusA_N_sf"/>
</dbReference>
<keyword evidence="1 7" id="KW-0806">Transcription termination</keyword>
<dbReference type="CDD" id="cd04455">
    <property type="entry name" value="S1_NusA"/>
    <property type="match status" value="1"/>
</dbReference>
<keyword evidence="11" id="KW-1185">Reference proteome</keyword>
<organism evidence="10 11">
    <name type="scientific">Ilumatobacter coccineus (strain NBRC 103263 / KCTC 29153 / YM16-304)</name>
    <dbReference type="NCBI Taxonomy" id="1313172"/>
    <lineage>
        <taxon>Bacteria</taxon>
        <taxon>Bacillati</taxon>
        <taxon>Actinomycetota</taxon>
        <taxon>Acidimicrobiia</taxon>
        <taxon>Acidimicrobiales</taxon>
        <taxon>Ilumatobacteraceae</taxon>
        <taxon>Ilumatobacter</taxon>
    </lineage>
</organism>
<dbReference type="PANTHER" id="PTHR22648">
    <property type="entry name" value="TRANSCRIPTION TERMINATION FACTOR NUSA"/>
    <property type="match status" value="1"/>
</dbReference>
<evidence type="ECO:0000256" key="7">
    <source>
        <dbReference type="HAMAP-Rule" id="MF_00945"/>
    </source>
</evidence>
<name>A0A6C7E759_ILUCY</name>
<keyword evidence="6 7" id="KW-0804">Transcription</keyword>
<keyword evidence="2 7" id="KW-0963">Cytoplasm</keyword>
<dbReference type="PROSITE" id="PS50126">
    <property type="entry name" value="S1"/>
    <property type="match status" value="1"/>
</dbReference>
<gene>
    <name evidence="7 10" type="primary">nusA</name>
    <name evidence="10" type="ORF">YM304_15880</name>
</gene>
<accession>A0A6C7E759</accession>
<dbReference type="PANTHER" id="PTHR22648:SF0">
    <property type="entry name" value="TRANSCRIPTION TERMINATION_ANTITERMINATION PROTEIN NUSA"/>
    <property type="match status" value="1"/>
</dbReference>
<dbReference type="Pfam" id="PF08529">
    <property type="entry name" value="NusA_N"/>
    <property type="match status" value="1"/>
</dbReference>
<dbReference type="InterPro" id="IPR058582">
    <property type="entry name" value="KH_NusA_2nd"/>
</dbReference>
<dbReference type="InterPro" id="IPR003029">
    <property type="entry name" value="S1_domain"/>
</dbReference>
<dbReference type="InterPro" id="IPR009019">
    <property type="entry name" value="KH_sf_prok-type"/>
</dbReference>
<evidence type="ECO:0000313" key="11">
    <source>
        <dbReference type="Proteomes" id="UP000011863"/>
    </source>
</evidence>
<proteinExistence type="inferred from homology"/>
<dbReference type="KEGG" id="aym:YM304_15880"/>
<dbReference type="FunFam" id="3.30.300.20:FF:000002">
    <property type="entry name" value="Transcription termination/antitermination protein NusA"/>
    <property type="match status" value="1"/>
</dbReference>
<dbReference type="GO" id="GO:0003723">
    <property type="term" value="F:RNA binding"/>
    <property type="evidence" value="ECO:0007669"/>
    <property type="project" value="UniProtKB-UniRule"/>
</dbReference>
<evidence type="ECO:0000259" key="9">
    <source>
        <dbReference type="PROSITE" id="PS50126"/>
    </source>
</evidence>
<feature type="region of interest" description="Disordered" evidence="8">
    <location>
        <begin position="369"/>
        <end position="425"/>
    </location>
</feature>
<evidence type="ECO:0000256" key="4">
    <source>
        <dbReference type="ARBA" id="ARBA00022884"/>
    </source>
</evidence>
<feature type="compositionally biased region" description="Low complexity" evidence="8">
    <location>
        <begin position="369"/>
        <end position="382"/>
    </location>
</feature>
<dbReference type="Gene3D" id="3.30.1480.10">
    <property type="entry name" value="NusA, N-terminal domain"/>
    <property type="match status" value="1"/>
</dbReference>
<comment type="function">
    <text evidence="7">Participates in both transcription termination and antitermination.</text>
</comment>
<comment type="similarity">
    <text evidence="7">Belongs to the NusA family.</text>
</comment>
<evidence type="ECO:0000256" key="8">
    <source>
        <dbReference type="SAM" id="MobiDB-lite"/>
    </source>
</evidence>
<keyword evidence="5 7" id="KW-0805">Transcription regulation</keyword>
<dbReference type="InterPro" id="IPR025249">
    <property type="entry name" value="TF_NusA_KH_1st"/>
</dbReference>
<sequence length="463" mass="50802">MTNLDMSEAISLLAQEKGLSEDALLHVLVDALASAYKRRPDAADEVVVEVNPETMDFTFIGYDVDEDGNWVNERDDTPKKEEMGRIAAQTFRQVMSQRIREVESDRKFEEYANREGDIVTGIIQRTDARYTLLDLGRAEALLPQAEQVPFERPDQGERQKAYIVEVRRTPKGPQIVVSRTHPGLIKRLFELEVPEIADGIVEIKACAREPGHRTKIAVWSNDHNVDPVGACVGARGGRVRMVVNEMRGEKIDIVPFSEDINDFVAKALSPAKVTQVIISDDGTQADVIVPDHQLSLAIGREGQNARLAARLTGVRVDIRSETQLAEGIPSGGRDEENVEYADGQWVANKETGEMEWHASDGSVISESAWQDQAAAEAAAQRQANRDAEDAAAAAGESELPAGAHAPLEDPNEAPEGYPIKGNTDSMKFHMPDGRYYKVTVAEVWFDTEESAAAAGYQKVGSPG</sequence>
<dbReference type="InterPro" id="IPR012340">
    <property type="entry name" value="NA-bd_OB-fold"/>
</dbReference>
<keyword evidence="4 7" id="KW-0694">RNA-binding</keyword>
<dbReference type="CDD" id="cd22529">
    <property type="entry name" value="KH-II_NusA_rpt2"/>
    <property type="match status" value="1"/>
</dbReference>
<dbReference type="InterPro" id="IPR030842">
    <property type="entry name" value="TF_NusA_bacterial"/>
</dbReference>
<dbReference type="Pfam" id="PF26594">
    <property type="entry name" value="KH_NusA_2nd"/>
    <property type="match status" value="1"/>
</dbReference>
<dbReference type="FunFam" id="3.30.300.20:FF:000005">
    <property type="entry name" value="Transcription termination/antitermination protein NusA"/>
    <property type="match status" value="1"/>
</dbReference>
<keyword evidence="3 7" id="KW-0889">Transcription antitermination</keyword>
<dbReference type="Gene3D" id="2.40.50.140">
    <property type="entry name" value="Nucleic acid-binding proteins"/>
    <property type="match status" value="1"/>
</dbReference>
<dbReference type="SUPFAM" id="SSF54814">
    <property type="entry name" value="Prokaryotic type KH domain (KH-domain type II)"/>
    <property type="match status" value="2"/>
</dbReference>
<dbReference type="Gene3D" id="3.30.300.20">
    <property type="match status" value="2"/>
</dbReference>
<comment type="subunit">
    <text evidence="7">Monomer. Binds directly to the core enzyme of the DNA-dependent RNA polymerase and to nascent RNA.</text>
</comment>
<dbReference type="InterPro" id="IPR010213">
    <property type="entry name" value="TF_NusA"/>
</dbReference>
<reference evidence="10 11" key="1">
    <citation type="journal article" date="2013" name="Int. J. Syst. Evol. Microbiol.">
        <title>Ilumatobacter nonamiense sp. nov. and Ilumatobacter coccineum sp. nov., isolated from seashore sand.</title>
        <authorList>
            <person name="Matsumoto A."/>
            <person name="Kasai H."/>
            <person name="Matsuo Y."/>
            <person name="Shizuri Y."/>
            <person name="Ichikawa N."/>
            <person name="Fujita N."/>
            <person name="Omura S."/>
            <person name="Takahashi Y."/>
        </authorList>
    </citation>
    <scope>NUCLEOTIDE SEQUENCE [LARGE SCALE GENOMIC DNA]</scope>
    <source>
        <strain evidence="11">NBRC 103263 / KCTC 29153 / YM16-304</strain>
    </source>
</reference>
<dbReference type="GO" id="GO:0031564">
    <property type="term" value="P:transcription antitermination"/>
    <property type="evidence" value="ECO:0007669"/>
    <property type="project" value="UniProtKB-UniRule"/>
</dbReference>
<evidence type="ECO:0000256" key="6">
    <source>
        <dbReference type="ARBA" id="ARBA00023163"/>
    </source>
</evidence>
<evidence type="ECO:0000313" key="10">
    <source>
        <dbReference type="EMBL" id="BAN01902.1"/>
    </source>
</evidence>
<comment type="subcellular location">
    <subcellularLocation>
        <location evidence="7">Cytoplasm</location>
    </subcellularLocation>
</comment>
<dbReference type="InterPro" id="IPR013735">
    <property type="entry name" value="TF_NusA_N"/>
</dbReference>
<dbReference type="HAMAP" id="MF_00945_B">
    <property type="entry name" value="NusA_B"/>
    <property type="match status" value="1"/>
</dbReference>
<dbReference type="SUPFAM" id="SSF69705">
    <property type="entry name" value="Transcription factor NusA, N-terminal domain"/>
    <property type="match status" value="1"/>
</dbReference>
<dbReference type="EMBL" id="AP012057">
    <property type="protein sequence ID" value="BAN01902.1"/>
    <property type="molecule type" value="Genomic_DNA"/>
</dbReference>
<dbReference type="CDD" id="cd02134">
    <property type="entry name" value="KH-II_NusA_rpt1"/>
    <property type="match status" value="1"/>
</dbReference>
<evidence type="ECO:0000256" key="2">
    <source>
        <dbReference type="ARBA" id="ARBA00022490"/>
    </source>
</evidence>
<dbReference type="AlphaFoldDB" id="A0A6C7E759"/>